<protein>
    <submittedName>
        <fullName evidence="1">Uncharacterized conserved protein</fullName>
        <ecNumber evidence="1">3.5.1.90</ecNumber>
    </submittedName>
</protein>
<dbReference type="AlphaFoldDB" id="A0AB94IYF7"/>
<sequence length="380" mass="39417">MKVWSSACGDVARRLGEAGRAVVLAFGGPRRVLSTSPFNGGLRTDLRQAFNYSYSIKGGEYCTMRAPTYAEHLALIAREIGLNPAVSVGLSTSAKMGHLAILEDGWGSAEVAALVTAGLDVNAGRSGDPADWDEEAERRSAPPTGTVNVILHFSCDLSEGALTRALITLTEAKAAALQELAVPSRYSHGIATGSGTDGAIVVANAASSLRLTDTGNHSKLGSAVGRVVKAAVKEALRLQSGLTPQSQHGILRRTERFGVTEESLWERYRHGGGRLDRARFAAALAGLDARDGLLASVSLIVHLMDQAEWGLLYPDEALSAALRLLAAMGVCVAPSGSVHDAHDAEEAVAFIAGAVSDALVRLAVDSGNSCEGPLAGNGAG</sequence>
<dbReference type="EC" id="3.5.1.90" evidence="1"/>
<reference evidence="2" key="1">
    <citation type="submission" date="2010-03" db="EMBL/GenBank/DDBJ databases">
        <title>The genome sequence of Synergistetes sp. SGP1.</title>
        <authorList>
            <consortium name="metaHIT consortium -- http://www.metahit.eu/"/>
            <person name="Pajon A."/>
            <person name="Turner K."/>
            <person name="Parkhill J."/>
            <person name="Wade W."/>
            <person name="Vartoukian S."/>
        </authorList>
    </citation>
    <scope>NUCLEOTIDE SEQUENCE [LARGE SCALE GENOMIC DNA]</scope>
    <source>
        <strain evidence="2">SGP1</strain>
    </source>
</reference>
<dbReference type="EMBL" id="FP929056">
    <property type="protein sequence ID" value="CBL28709.1"/>
    <property type="molecule type" value="Genomic_DNA"/>
</dbReference>
<organism evidence="1 2">
    <name type="scientific">Fretibacterium fastidiosum</name>
    <dbReference type="NCBI Taxonomy" id="651822"/>
    <lineage>
        <taxon>Bacteria</taxon>
        <taxon>Thermotogati</taxon>
        <taxon>Synergistota</taxon>
        <taxon>Synergistia</taxon>
        <taxon>Synergistales</taxon>
        <taxon>Aminobacteriaceae</taxon>
        <taxon>Fretibacterium</taxon>
    </lineage>
</organism>
<dbReference type="KEGG" id="sbr:SY1_18520"/>
<keyword evidence="1" id="KW-0378">Hydrolase</keyword>
<dbReference type="Proteomes" id="UP000008957">
    <property type="component" value="Chromosome"/>
</dbReference>
<name>A0AB94IYF7_9BACT</name>
<dbReference type="PANTHER" id="PTHR35336">
    <property type="entry name" value="ADENOSYLCOBINAMIDE AMIDOHYDROLASE"/>
    <property type="match status" value="1"/>
</dbReference>
<keyword evidence="2" id="KW-1185">Reference proteome</keyword>
<evidence type="ECO:0000313" key="1">
    <source>
        <dbReference type="EMBL" id="CBL28709.1"/>
    </source>
</evidence>
<dbReference type="InterPro" id="IPR002808">
    <property type="entry name" value="AdoCbi_amidolase"/>
</dbReference>
<dbReference type="RefSeq" id="WP_015556856.1">
    <property type="nucleotide sequence ID" value="NC_021038.1"/>
</dbReference>
<proteinExistence type="predicted"/>
<dbReference type="InterPro" id="IPR052209">
    <property type="entry name" value="CbiZ"/>
</dbReference>
<dbReference type="GO" id="GO:0043756">
    <property type="term" value="F:adenosylcobinamide hydrolase activity"/>
    <property type="evidence" value="ECO:0007669"/>
    <property type="project" value="UniProtKB-EC"/>
</dbReference>
<evidence type="ECO:0000313" key="2">
    <source>
        <dbReference type="Proteomes" id="UP000008957"/>
    </source>
</evidence>
<gene>
    <name evidence="1" type="ORF">SY1_18520</name>
</gene>
<reference evidence="1 2" key="2">
    <citation type="submission" date="2010-03" db="EMBL/GenBank/DDBJ databases">
        <authorList>
            <person name="Pajon A."/>
        </authorList>
    </citation>
    <scope>NUCLEOTIDE SEQUENCE [LARGE SCALE GENOMIC DNA]</scope>
    <source>
        <strain evidence="1 2">SGP1</strain>
    </source>
</reference>
<dbReference type="PANTHER" id="PTHR35336:SF5">
    <property type="entry name" value="ADENOSYLCOBINAMIDE AMIDOHYDROLASE"/>
    <property type="match status" value="1"/>
</dbReference>
<accession>A0AB94IYF7</accession>
<dbReference type="Pfam" id="PF01955">
    <property type="entry name" value="CbiZ"/>
    <property type="match status" value="1"/>
</dbReference>